<organism evidence="11 12">
    <name type="scientific">Phlyctema vagabunda</name>
    <dbReference type="NCBI Taxonomy" id="108571"/>
    <lineage>
        <taxon>Eukaryota</taxon>
        <taxon>Fungi</taxon>
        <taxon>Dikarya</taxon>
        <taxon>Ascomycota</taxon>
        <taxon>Pezizomycotina</taxon>
        <taxon>Leotiomycetes</taxon>
        <taxon>Helotiales</taxon>
        <taxon>Dermateaceae</taxon>
        <taxon>Phlyctema</taxon>
    </lineage>
</organism>
<evidence type="ECO:0000256" key="9">
    <source>
        <dbReference type="SAM" id="SignalP"/>
    </source>
</evidence>
<dbReference type="Proteomes" id="UP001629113">
    <property type="component" value="Unassembled WGS sequence"/>
</dbReference>
<dbReference type="Pfam" id="PF05730">
    <property type="entry name" value="CFEM"/>
    <property type="match status" value="1"/>
</dbReference>
<evidence type="ECO:0000256" key="7">
    <source>
        <dbReference type="ARBA" id="ARBA00023157"/>
    </source>
</evidence>
<evidence type="ECO:0000256" key="2">
    <source>
        <dbReference type="ARBA" id="ARBA00004613"/>
    </source>
</evidence>
<dbReference type="InterPro" id="IPR008427">
    <property type="entry name" value="Extracellular_membr_CFEM_dom"/>
</dbReference>
<evidence type="ECO:0000256" key="3">
    <source>
        <dbReference type="ARBA" id="ARBA00010031"/>
    </source>
</evidence>
<evidence type="ECO:0000256" key="4">
    <source>
        <dbReference type="ARBA" id="ARBA00022525"/>
    </source>
</evidence>
<sequence>MHVKVALFLLVMVQWVDGQAFPSPPSMYPYDHDLMAAIKNSSGCALHCWENTKYISHCFGDFDCLCSELLYQNSVFQCLYSQCDTSHYGIALQHTIAQCSGVNSGMNIFAAHGPDHHDLRRREVEYLEGSSVVGSGSVYIASTQKIEFQTESVRPSVATATSNEYPSFSLQTVTATGVAITSATPTLLVDSNLDEPILSASSSMLTPAVFEGVAPKEGDVDATTSVVITLIVLYFAF</sequence>
<evidence type="ECO:0000256" key="5">
    <source>
        <dbReference type="ARBA" id="ARBA00022622"/>
    </source>
</evidence>
<evidence type="ECO:0000256" key="8">
    <source>
        <dbReference type="ARBA" id="ARBA00023288"/>
    </source>
</evidence>
<proteinExistence type="inferred from homology"/>
<accession>A0ABR4PA80</accession>
<keyword evidence="12" id="KW-1185">Reference proteome</keyword>
<feature type="chain" id="PRO_5046068126" description="CFEM domain-containing protein" evidence="9">
    <location>
        <begin position="19"/>
        <end position="237"/>
    </location>
</feature>
<keyword evidence="4" id="KW-0964">Secreted</keyword>
<comment type="similarity">
    <text evidence="3">Belongs to the RBT5 family.</text>
</comment>
<evidence type="ECO:0000313" key="12">
    <source>
        <dbReference type="Proteomes" id="UP001629113"/>
    </source>
</evidence>
<keyword evidence="5" id="KW-0472">Membrane</keyword>
<keyword evidence="6 9" id="KW-0732">Signal</keyword>
<keyword evidence="5" id="KW-0325">Glycoprotein</keyword>
<evidence type="ECO:0000313" key="11">
    <source>
        <dbReference type="EMBL" id="KAL3420194.1"/>
    </source>
</evidence>
<gene>
    <name evidence="11" type="ORF">PVAG01_08693</name>
</gene>
<evidence type="ECO:0000259" key="10">
    <source>
        <dbReference type="Pfam" id="PF05730"/>
    </source>
</evidence>
<evidence type="ECO:0000256" key="1">
    <source>
        <dbReference type="ARBA" id="ARBA00004589"/>
    </source>
</evidence>
<evidence type="ECO:0000256" key="6">
    <source>
        <dbReference type="ARBA" id="ARBA00022729"/>
    </source>
</evidence>
<keyword evidence="8" id="KW-0449">Lipoprotein</keyword>
<keyword evidence="5" id="KW-0336">GPI-anchor</keyword>
<protein>
    <recommendedName>
        <fullName evidence="10">CFEM domain-containing protein</fullName>
    </recommendedName>
</protein>
<keyword evidence="7" id="KW-1015">Disulfide bond</keyword>
<reference evidence="11 12" key="1">
    <citation type="submission" date="2024-06" db="EMBL/GenBank/DDBJ databases">
        <title>Complete genome of Phlyctema vagabunda strain 19-DSS-EL-015.</title>
        <authorList>
            <person name="Fiorenzani C."/>
        </authorList>
    </citation>
    <scope>NUCLEOTIDE SEQUENCE [LARGE SCALE GENOMIC DNA]</scope>
    <source>
        <strain evidence="11 12">19-DSS-EL-015</strain>
    </source>
</reference>
<name>A0ABR4PA80_9HELO</name>
<dbReference type="EMBL" id="JBFCZG010000007">
    <property type="protein sequence ID" value="KAL3420194.1"/>
    <property type="molecule type" value="Genomic_DNA"/>
</dbReference>
<comment type="subcellular location">
    <subcellularLocation>
        <location evidence="1">Membrane</location>
        <topology evidence="1">Lipid-anchor</topology>
        <topology evidence="1">GPI-anchor</topology>
    </subcellularLocation>
    <subcellularLocation>
        <location evidence="2">Secreted</location>
    </subcellularLocation>
</comment>
<comment type="caution">
    <text evidence="11">The sequence shown here is derived from an EMBL/GenBank/DDBJ whole genome shotgun (WGS) entry which is preliminary data.</text>
</comment>
<feature type="domain" description="CFEM" evidence="10">
    <location>
        <begin position="39"/>
        <end position="100"/>
    </location>
</feature>
<feature type="signal peptide" evidence="9">
    <location>
        <begin position="1"/>
        <end position="18"/>
    </location>
</feature>